<dbReference type="InterPro" id="IPR012480">
    <property type="entry name" value="Hepar_II_III_C"/>
</dbReference>
<name>A0A1N6GNR5_9BACT</name>
<dbReference type="Pfam" id="PF07940">
    <property type="entry name" value="Hepar_II_III_C"/>
    <property type="match status" value="1"/>
</dbReference>
<dbReference type="Gene3D" id="2.70.98.70">
    <property type="match status" value="1"/>
</dbReference>
<gene>
    <name evidence="4" type="ORF">SAMN04488055_2879</name>
</gene>
<feature type="chain" id="PRO_5012568454" evidence="2">
    <location>
        <begin position="35"/>
        <end position="655"/>
    </location>
</feature>
<proteinExistence type="predicted"/>
<evidence type="ECO:0000256" key="1">
    <source>
        <dbReference type="ARBA" id="ARBA00004196"/>
    </source>
</evidence>
<protein>
    <submittedName>
        <fullName evidence="4">Heparinase II/III-like protein</fullName>
    </submittedName>
</protein>
<dbReference type="STRING" id="536979.SAMN04488055_2879"/>
<evidence type="ECO:0000259" key="3">
    <source>
        <dbReference type="Pfam" id="PF07940"/>
    </source>
</evidence>
<keyword evidence="5" id="KW-1185">Reference proteome</keyword>
<evidence type="ECO:0000256" key="2">
    <source>
        <dbReference type="SAM" id="SignalP"/>
    </source>
</evidence>
<dbReference type="EMBL" id="FSRA01000001">
    <property type="protein sequence ID" value="SIO09127.1"/>
    <property type="molecule type" value="Genomic_DNA"/>
</dbReference>
<feature type="signal peptide" evidence="2">
    <location>
        <begin position="1"/>
        <end position="34"/>
    </location>
</feature>
<dbReference type="Proteomes" id="UP000185003">
    <property type="component" value="Unassembled WGS sequence"/>
</dbReference>
<dbReference type="AlphaFoldDB" id="A0A1N6GNR5"/>
<dbReference type="InterPro" id="IPR008929">
    <property type="entry name" value="Chondroitin_lyas"/>
</dbReference>
<dbReference type="Gene3D" id="1.50.10.100">
    <property type="entry name" value="Chondroitin AC/alginate lyase"/>
    <property type="match status" value="1"/>
</dbReference>
<reference evidence="4 5" key="1">
    <citation type="submission" date="2016-11" db="EMBL/GenBank/DDBJ databases">
        <authorList>
            <person name="Jaros S."/>
            <person name="Januszkiewicz K."/>
            <person name="Wedrychowicz H."/>
        </authorList>
    </citation>
    <scope>NUCLEOTIDE SEQUENCE [LARGE SCALE GENOMIC DNA]</scope>
    <source>
        <strain evidence="4 5">DSM 24787</strain>
    </source>
</reference>
<dbReference type="GO" id="GO:0016829">
    <property type="term" value="F:lyase activity"/>
    <property type="evidence" value="ECO:0007669"/>
    <property type="project" value="InterPro"/>
</dbReference>
<comment type="subcellular location">
    <subcellularLocation>
        <location evidence="1">Cell envelope</location>
    </subcellularLocation>
</comment>
<sequence length="655" mass="73405">MPTEMRVFSQSKFHIVKSIFLLLVSVFLPANVSAQDHKDLLTSRYSEAQLGTMLTKNQDWVTLPAYTQRSFWDALPSGIRESLIKQGEASLPFKWDVVKATDIMEFTRTGNRNTMQNPNSARKSALQNLVLAELAEGKGRFMDQIINGSWAICEQSSWVLSAHLPVTKGFELLPDITKPVIDLGSADAAALLAWVHYFLKAPLDKVNPLIADRIKYEVRKNVLVPYYTRNDFWWMGFNERPQNNWNPWINYNMLQCMLLMEDDQAVKVKNVYKALQSIDKFTNSYKPDGGCDEGPSYWSHAGGKYFECLELLHHATHGKLDVFAHPLIKNMGNYICNMYINSPYFVNFADASAKGGINAGMVYRYGRAIKDSTMSGFGAFYAQKGKMPGAGTIEAVITDLTTMNEVLAYPAKEPLIGSYWYPDNQIAIAREYPGSKQGFYFAGKGGHNAESHNHNDVGTFILYYNGLPCLVDAGVGTYVRQTFSPDRYKIWTMQSAFHNLPIINGVQQQNGAEFKAASAAFSSTAKQVSFTADIATAYPAAAKVKTWKRGYQLNRGGAFVITDDYVLNEFVATQQLNFLTFCKVVETAPGRLKLTGENFVLIMQYDAKQFDAEITHIDNNDPRLENIWPGGLERILLKGKNTSVKGSAKIEIKKG</sequence>
<evidence type="ECO:0000313" key="5">
    <source>
        <dbReference type="Proteomes" id="UP000185003"/>
    </source>
</evidence>
<dbReference type="SUPFAM" id="SSF48230">
    <property type="entry name" value="Chondroitin AC/alginate lyase"/>
    <property type="match status" value="1"/>
</dbReference>
<dbReference type="GO" id="GO:0030313">
    <property type="term" value="C:cell envelope"/>
    <property type="evidence" value="ECO:0007669"/>
    <property type="project" value="UniProtKB-SubCell"/>
</dbReference>
<accession>A0A1N6GNR5</accession>
<organism evidence="4 5">
    <name type="scientific">Chitinophaga niabensis</name>
    <dbReference type="NCBI Taxonomy" id="536979"/>
    <lineage>
        <taxon>Bacteria</taxon>
        <taxon>Pseudomonadati</taxon>
        <taxon>Bacteroidota</taxon>
        <taxon>Chitinophagia</taxon>
        <taxon>Chitinophagales</taxon>
        <taxon>Chitinophagaceae</taxon>
        <taxon>Chitinophaga</taxon>
    </lineage>
</organism>
<evidence type="ECO:0000313" key="4">
    <source>
        <dbReference type="EMBL" id="SIO09127.1"/>
    </source>
</evidence>
<keyword evidence="2" id="KW-0732">Signal</keyword>
<feature type="domain" description="Heparinase II/III-like C-terminal" evidence="3">
    <location>
        <begin position="445"/>
        <end position="564"/>
    </location>
</feature>